<keyword evidence="3" id="KW-1185">Reference proteome</keyword>
<proteinExistence type="predicted"/>
<comment type="caution">
    <text evidence="2">The sequence shown here is derived from an EMBL/GenBank/DDBJ whole genome shotgun (WGS) entry which is preliminary data.</text>
</comment>
<evidence type="ECO:0000256" key="1">
    <source>
        <dbReference type="SAM" id="MobiDB-lite"/>
    </source>
</evidence>
<dbReference type="EMBL" id="RXIC02000023">
    <property type="protein sequence ID" value="KAB1212988.1"/>
    <property type="molecule type" value="Genomic_DNA"/>
</dbReference>
<evidence type="ECO:0000313" key="2">
    <source>
        <dbReference type="EMBL" id="KAB1212988.1"/>
    </source>
</evidence>
<name>A0A6A1VMH5_9ROSI</name>
<dbReference type="AlphaFoldDB" id="A0A6A1VMH5"/>
<dbReference type="OrthoDB" id="1719418at2759"/>
<organism evidence="2 3">
    <name type="scientific">Morella rubra</name>
    <name type="common">Chinese bayberry</name>
    <dbReference type="NCBI Taxonomy" id="262757"/>
    <lineage>
        <taxon>Eukaryota</taxon>
        <taxon>Viridiplantae</taxon>
        <taxon>Streptophyta</taxon>
        <taxon>Embryophyta</taxon>
        <taxon>Tracheophyta</taxon>
        <taxon>Spermatophyta</taxon>
        <taxon>Magnoliopsida</taxon>
        <taxon>eudicotyledons</taxon>
        <taxon>Gunneridae</taxon>
        <taxon>Pentapetalae</taxon>
        <taxon>rosids</taxon>
        <taxon>fabids</taxon>
        <taxon>Fagales</taxon>
        <taxon>Myricaceae</taxon>
        <taxon>Morella</taxon>
    </lineage>
</organism>
<feature type="region of interest" description="Disordered" evidence="1">
    <location>
        <begin position="1"/>
        <end position="21"/>
    </location>
</feature>
<protein>
    <recommendedName>
        <fullName evidence="4">Retrotransposon gag domain-containing protein</fullName>
    </recommendedName>
</protein>
<dbReference type="Proteomes" id="UP000516437">
    <property type="component" value="Chromosome 5"/>
</dbReference>
<evidence type="ECO:0008006" key="4">
    <source>
        <dbReference type="Google" id="ProtNLM"/>
    </source>
</evidence>
<sequence>MPPRRQPRNQNTNEGYEEPGVTTDDVLRHMAQLVAEQVQQGANEDGARGRPEGCTFDQFNCHHLPVYNGKGDAVLAENWLLEIKELLDVMGCTDAQRLTLPLLSYREMPRGGGYLRSYY</sequence>
<gene>
    <name evidence="2" type="ORF">CJ030_MR5G025799</name>
</gene>
<reference evidence="2 3" key="1">
    <citation type="journal article" date="2019" name="Plant Biotechnol. J.">
        <title>The red bayberry genome and genetic basis of sex determination.</title>
        <authorList>
            <person name="Jia H.M."/>
            <person name="Jia H.J."/>
            <person name="Cai Q.L."/>
            <person name="Wang Y."/>
            <person name="Zhao H.B."/>
            <person name="Yang W.F."/>
            <person name="Wang G.Y."/>
            <person name="Li Y.H."/>
            <person name="Zhan D.L."/>
            <person name="Shen Y.T."/>
            <person name="Niu Q.F."/>
            <person name="Chang L."/>
            <person name="Qiu J."/>
            <person name="Zhao L."/>
            <person name="Xie H.B."/>
            <person name="Fu W.Y."/>
            <person name="Jin J."/>
            <person name="Li X.W."/>
            <person name="Jiao Y."/>
            <person name="Zhou C.C."/>
            <person name="Tu T."/>
            <person name="Chai C.Y."/>
            <person name="Gao J.L."/>
            <person name="Fan L.J."/>
            <person name="van de Weg E."/>
            <person name="Wang J.Y."/>
            <person name="Gao Z.S."/>
        </authorList>
    </citation>
    <scope>NUCLEOTIDE SEQUENCE [LARGE SCALE GENOMIC DNA]</scope>
    <source>
        <tissue evidence="2">Leaves</tissue>
    </source>
</reference>
<accession>A0A6A1VMH5</accession>
<evidence type="ECO:0000313" key="3">
    <source>
        <dbReference type="Proteomes" id="UP000516437"/>
    </source>
</evidence>